<feature type="compositionally biased region" description="Basic and acidic residues" evidence="1">
    <location>
        <begin position="154"/>
        <end position="167"/>
    </location>
</feature>
<feature type="compositionally biased region" description="Polar residues" evidence="1">
    <location>
        <begin position="91"/>
        <end position="107"/>
    </location>
</feature>
<evidence type="ECO:0000256" key="1">
    <source>
        <dbReference type="SAM" id="MobiDB-lite"/>
    </source>
</evidence>
<feature type="region of interest" description="Disordered" evidence="1">
    <location>
        <begin position="1"/>
        <end position="120"/>
    </location>
</feature>
<feature type="region of interest" description="Disordered" evidence="1">
    <location>
        <begin position="134"/>
        <end position="167"/>
    </location>
</feature>
<keyword evidence="3" id="KW-1185">Reference proteome</keyword>
<feature type="compositionally biased region" description="Polar residues" evidence="1">
    <location>
        <begin position="229"/>
        <end position="243"/>
    </location>
</feature>
<feature type="region of interest" description="Disordered" evidence="1">
    <location>
        <begin position="225"/>
        <end position="264"/>
    </location>
</feature>
<name>A0A448XB16_9PLAT</name>
<feature type="compositionally biased region" description="Polar residues" evidence="1">
    <location>
        <begin position="44"/>
        <end position="76"/>
    </location>
</feature>
<feature type="compositionally biased region" description="Basic and acidic residues" evidence="1">
    <location>
        <begin position="135"/>
        <end position="145"/>
    </location>
</feature>
<organism evidence="2 3">
    <name type="scientific">Protopolystoma xenopodis</name>
    <dbReference type="NCBI Taxonomy" id="117903"/>
    <lineage>
        <taxon>Eukaryota</taxon>
        <taxon>Metazoa</taxon>
        <taxon>Spiralia</taxon>
        <taxon>Lophotrochozoa</taxon>
        <taxon>Platyhelminthes</taxon>
        <taxon>Monogenea</taxon>
        <taxon>Polyopisthocotylea</taxon>
        <taxon>Polystomatidea</taxon>
        <taxon>Polystomatidae</taxon>
        <taxon>Protopolystoma</taxon>
    </lineage>
</organism>
<proteinExistence type="predicted"/>
<dbReference type="EMBL" id="CAAALY010244529">
    <property type="protein sequence ID" value="VEL32695.1"/>
    <property type="molecule type" value="Genomic_DNA"/>
</dbReference>
<accession>A0A448XB16</accession>
<protein>
    <submittedName>
        <fullName evidence="2">Uncharacterized protein</fullName>
    </submittedName>
</protein>
<evidence type="ECO:0000313" key="3">
    <source>
        <dbReference type="Proteomes" id="UP000784294"/>
    </source>
</evidence>
<comment type="caution">
    <text evidence="2">The sequence shown here is derived from an EMBL/GenBank/DDBJ whole genome shotgun (WGS) entry which is preliminary data.</text>
</comment>
<feature type="compositionally biased region" description="Polar residues" evidence="1">
    <location>
        <begin position="24"/>
        <end position="34"/>
    </location>
</feature>
<evidence type="ECO:0000313" key="2">
    <source>
        <dbReference type="EMBL" id="VEL32695.1"/>
    </source>
</evidence>
<dbReference type="Proteomes" id="UP000784294">
    <property type="component" value="Unassembled WGS sequence"/>
</dbReference>
<dbReference type="AlphaFoldDB" id="A0A448XB16"/>
<gene>
    <name evidence="2" type="ORF">PXEA_LOCUS26135</name>
</gene>
<sequence length="362" mass="40175">MFSLSSGLHLPDGPTPSGSPPISLRTSTPLSSASLGPPDLSGPVTFSPSQDTMAYSTPTSYYRDTNSSSDLGQQARNCRADITPSRPYLPTLTSPESSMQLSHTSCESALLTPKRPSPTLKSLMHQKLSNFSDIVQRKEDKREHEDYDEEEGREDCNEKEDDKEGKLENGRAKRFKYEKARSCELRCQVSNGLAVKRPRIWSLVEMDPSPKQEADRHHELEALRDKIEPSTNALLAPSGNSSRMPDLSESEPNSPPRVQQARRVQTPITSVQAIGFGSHPKIETADEKFNVRSRKARLIGQKEITHQWESLRESDKTNCKLAPTGNEDDLDCKVFNTNKSAGKTAVPKLRNDEALLSVTKTV</sequence>
<reference evidence="2" key="1">
    <citation type="submission" date="2018-11" db="EMBL/GenBank/DDBJ databases">
        <authorList>
            <consortium name="Pathogen Informatics"/>
        </authorList>
    </citation>
    <scope>NUCLEOTIDE SEQUENCE</scope>
</reference>